<evidence type="ECO:0000313" key="13">
    <source>
        <dbReference type="EMBL" id="ACY16714.1"/>
    </source>
</evidence>
<protein>
    <submittedName>
        <fullName evidence="13">Malate dehydrogenase (Oxaloacetate-decarboxylating) (NADP(+))., Phosphate acetyltransferase</fullName>
        <ecNumber evidence="13">1.1.1.40</ecNumber>
        <ecNumber evidence="13">2.3.1.8</ecNumber>
    </submittedName>
</protein>
<evidence type="ECO:0000259" key="12">
    <source>
        <dbReference type="SMART" id="SM01274"/>
    </source>
</evidence>
<keyword evidence="13" id="KW-0808">Transferase</keyword>
<dbReference type="InterPro" id="IPR002505">
    <property type="entry name" value="PTA_PTB"/>
</dbReference>
<comment type="cofactor">
    <cofactor evidence="2">
        <name>Mg(2+)</name>
        <dbReference type="ChEBI" id="CHEBI:18420"/>
    </cofactor>
</comment>
<dbReference type="Proteomes" id="UP000001880">
    <property type="component" value="Chromosome"/>
</dbReference>
<reference evidence="13 14" key="1">
    <citation type="journal article" date="2010" name="Stand. Genomic Sci.">
        <title>Complete genome sequence of Haliangium ochraceum type strain (SMP-2).</title>
        <authorList>
            <consortium name="US DOE Joint Genome Institute (JGI-PGF)"/>
            <person name="Ivanova N."/>
            <person name="Daum C."/>
            <person name="Lang E."/>
            <person name="Abt B."/>
            <person name="Kopitz M."/>
            <person name="Saunders E."/>
            <person name="Lapidus A."/>
            <person name="Lucas S."/>
            <person name="Glavina Del Rio T."/>
            <person name="Nolan M."/>
            <person name="Tice H."/>
            <person name="Copeland A."/>
            <person name="Cheng J.F."/>
            <person name="Chen F."/>
            <person name="Bruce D."/>
            <person name="Goodwin L."/>
            <person name="Pitluck S."/>
            <person name="Mavromatis K."/>
            <person name="Pati A."/>
            <person name="Mikhailova N."/>
            <person name="Chen A."/>
            <person name="Palaniappan K."/>
            <person name="Land M."/>
            <person name="Hauser L."/>
            <person name="Chang Y.J."/>
            <person name="Jeffries C.D."/>
            <person name="Detter J.C."/>
            <person name="Brettin T."/>
            <person name="Rohde M."/>
            <person name="Goker M."/>
            <person name="Bristow J."/>
            <person name="Markowitz V."/>
            <person name="Eisen J.A."/>
            <person name="Hugenholtz P."/>
            <person name="Kyrpides N.C."/>
            <person name="Klenk H.P."/>
        </authorList>
    </citation>
    <scope>NUCLEOTIDE SEQUENCE [LARGE SCALE GENOMIC DNA]</scope>
    <source>
        <strain evidence="14">DSM 14365 / CIP 107738 / JCM 11303 / AJ 13395 / SMP-2</strain>
    </source>
</reference>
<evidence type="ECO:0000256" key="5">
    <source>
        <dbReference type="ARBA" id="ARBA00022723"/>
    </source>
</evidence>
<dbReference type="Pfam" id="PF01515">
    <property type="entry name" value="PTA_PTB"/>
    <property type="match status" value="1"/>
</dbReference>
<dbReference type="Gene3D" id="3.40.50.720">
    <property type="entry name" value="NAD(P)-binding Rossmann-like Domain"/>
    <property type="match status" value="1"/>
</dbReference>
<feature type="binding site" evidence="10">
    <location>
        <position position="160"/>
    </location>
    <ligand>
        <name>a divalent metal cation</name>
        <dbReference type="ChEBI" id="CHEBI:60240"/>
    </ligand>
</feature>
<dbReference type="GO" id="GO:0006108">
    <property type="term" value="P:malate metabolic process"/>
    <property type="evidence" value="ECO:0007669"/>
    <property type="project" value="InterPro"/>
</dbReference>
<comment type="cofactor">
    <cofactor evidence="1">
        <name>Mn(2+)</name>
        <dbReference type="ChEBI" id="CHEBI:29035"/>
    </cofactor>
</comment>
<evidence type="ECO:0000256" key="4">
    <source>
        <dbReference type="ARBA" id="ARBA00008756"/>
    </source>
</evidence>
<feature type="domain" description="Malic enzyme NAD-binding" evidence="11">
    <location>
        <begin position="161"/>
        <end position="398"/>
    </location>
</feature>
<feature type="domain" description="Malic enzyme N-terminal" evidence="12">
    <location>
        <begin position="16"/>
        <end position="149"/>
    </location>
</feature>
<evidence type="ECO:0000256" key="10">
    <source>
        <dbReference type="PIRSR" id="PIRSR036684-3"/>
    </source>
</evidence>
<gene>
    <name evidence="13" type="ordered locus">Hoch_4217</name>
</gene>
<keyword evidence="14" id="KW-1185">Reference proteome</keyword>
<dbReference type="PIRSF" id="PIRSF036684">
    <property type="entry name" value="ME_PTA"/>
    <property type="match status" value="1"/>
</dbReference>
<feature type="binding site" evidence="10">
    <location>
        <position position="285"/>
    </location>
    <ligand>
        <name>a divalent metal cation</name>
        <dbReference type="ChEBI" id="CHEBI:60240"/>
    </ligand>
</feature>
<dbReference type="Gene3D" id="3.40.50.10750">
    <property type="entry name" value="Isocitrate/Isopropylmalate dehydrogenase-like"/>
    <property type="match status" value="1"/>
</dbReference>
<dbReference type="GO" id="GO:0046872">
    <property type="term" value="F:metal ion binding"/>
    <property type="evidence" value="ECO:0007669"/>
    <property type="project" value="UniProtKB-KW"/>
</dbReference>
<dbReference type="OrthoDB" id="9805787at2"/>
<comment type="similarity">
    <text evidence="4">In the C-terminal section; belongs to the phosphate acetyltransferase and butyryltransferase family.</text>
</comment>
<dbReference type="AlphaFoldDB" id="D0LKZ4"/>
<dbReference type="InterPro" id="IPR012188">
    <property type="entry name" value="ME_PTA"/>
</dbReference>
<keyword evidence="13" id="KW-0012">Acyltransferase</keyword>
<dbReference type="SUPFAM" id="SSF51735">
    <property type="entry name" value="NAD(P)-binding Rossmann-fold domains"/>
    <property type="match status" value="1"/>
</dbReference>
<accession>D0LKZ4</accession>
<dbReference type="GO" id="GO:0008959">
    <property type="term" value="F:phosphate acetyltransferase activity"/>
    <property type="evidence" value="ECO:0007669"/>
    <property type="project" value="UniProtKB-EC"/>
</dbReference>
<keyword evidence="10" id="KW-0521">NADP</keyword>
<dbReference type="Pfam" id="PF03949">
    <property type="entry name" value="Malic_M"/>
    <property type="match status" value="1"/>
</dbReference>
<dbReference type="CDD" id="cd05311">
    <property type="entry name" value="NAD_bind_2_malic_enz"/>
    <property type="match status" value="1"/>
</dbReference>
<name>D0LKZ4_HALO1</name>
<evidence type="ECO:0000256" key="6">
    <source>
        <dbReference type="ARBA" id="ARBA00023002"/>
    </source>
</evidence>
<feature type="binding site" evidence="10">
    <location>
        <begin position="74"/>
        <end position="81"/>
    </location>
    <ligand>
        <name>NADP(+)</name>
        <dbReference type="ChEBI" id="CHEBI:58349"/>
    </ligand>
</feature>
<feature type="binding site" evidence="9">
    <location>
        <position position="135"/>
    </location>
    <ligand>
        <name>a divalent metal cation</name>
        <dbReference type="ChEBI" id="CHEBI:60240"/>
    </ligand>
</feature>
<dbReference type="Gene3D" id="3.40.50.10950">
    <property type="match status" value="1"/>
</dbReference>
<dbReference type="FunFam" id="3.40.50.10380:FF:000003">
    <property type="entry name" value="NADP-dependent malic enzyme"/>
    <property type="match status" value="1"/>
</dbReference>
<proteinExistence type="inferred from homology"/>
<dbReference type="FunFam" id="3.40.50.720:FF:000095">
    <property type="entry name" value="NADP-dependent malic enzyme"/>
    <property type="match status" value="1"/>
</dbReference>
<organism evidence="13 14">
    <name type="scientific">Haliangium ochraceum (strain DSM 14365 / JCM 11303 / SMP-2)</name>
    <dbReference type="NCBI Taxonomy" id="502025"/>
    <lineage>
        <taxon>Bacteria</taxon>
        <taxon>Pseudomonadati</taxon>
        <taxon>Myxococcota</taxon>
        <taxon>Polyangia</taxon>
        <taxon>Haliangiales</taxon>
        <taxon>Kofleriaceae</taxon>
        <taxon>Haliangium</taxon>
    </lineage>
</organism>
<evidence type="ECO:0000256" key="1">
    <source>
        <dbReference type="ARBA" id="ARBA00001936"/>
    </source>
</evidence>
<evidence type="ECO:0000256" key="2">
    <source>
        <dbReference type="ARBA" id="ARBA00001946"/>
    </source>
</evidence>
<dbReference type="eggNOG" id="COG0281">
    <property type="taxonomic scope" value="Bacteria"/>
</dbReference>
<dbReference type="SUPFAM" id="SSF53223">
    <property type="entry name" value="Aminoacid dehydrogenase-like, N-terminal domain"/>
    <property type="match status" value="1"/>
</dbReference>
<feature type="active site" description="Proton acceptor" evidence="8">
    <location>
        <position position="92"/>
    </location>
</feature>
<dbReference type="InterPro" id="IPR046346">
    <property type="entry name" value="Aminoacid_DH-like_N_sf"/>
</dbReference>
<dbReference type="GO" id="GO:0004473">
    <property type="term" value="F:malate dehydrogenase (decarboxylating) (NADP+) activity"/>
    <property type="evidence" value="ECO:0007669"/>
    <property type="project" value="UniProtKB-EC"/>
</dbReference>
<dbReference type="SUPFAM" id="SSF53659">
    <property type="entry name" value="Isocitrate/Isopropylmalate dehydrogenase-like"/>
    <property type="match status" value="1"/>
</dbReference>
<keyword evidence="7" id="KW-0511">Multifunctional enzyme</keyword>
<dbReference type="GO" id="GO:0051287">
    <property type="term" value="F:NAD binding"/>
    <property type="evidence" value="ECO:0007669"/>
    <property type="project" value="InterPro"/>
</dbReference>
<dbReference type="SMART" id="SM00919">
    <property type="entry name" value="Malic_M"/>
    <property type="match status" value="1"/>
</dbReference>
<feature type="binding site" evidence="9">
    <location>
        <position position="134"/>
    </location>
    <ligand>
        <name>a divalent metal cation</name>
        <dbReference type="ChEBI" id="CHEBI:60240"/>
    </ligand>
</feature>
<dbReference type="InterPro" id="IPR012301">
    <property type="entry name" value="Malic_N_dom"/>
</dbReference>
<evidence type="ECO:0000256" key="9">
    <source>
        <dbReference type="PIRSR" id="PIRSR036684-2"/>
    </source>
</evidence>
<dbReference type="InterPro" id="IPR042113">
    <property type="entry name" value="P_AcTrfase_dom1"/>
</dbReference>
<dbReference type="Pfam" id="PF00390">
    <property type="entry name" value="malic"/>
    <property type="match status" value="1"/>
</dbReference>
<dbReference type="STRING" id="502025.Hoch_4217"/>
<dbReference type="eggNOG" id="COG0280">
    <property type="taxonomic scope" value="Bacteria"/>
</dbReference>
<keyword evidence="6 13" id="KW-0560">Oxidoreductase</keyword>
<dbReference type="EMBL" id="CP001804">
    <property type="protein sequence ID" value="ACY16714.1"/>
    <property type="molecule type" value="Genomic_DNA"/>
</dbReference>
<dbReference type="InterPro" id="IPR012302">
    <property type="entry name" value="Malic_NAD-bd"/>
</dbReference>
<evidence type="ECO:0000259" key="11">
    <source>
        <dbReference type="SMART" id="SM00919"/>
    </source>
</evidence>
<dbReference type="InterPro" id="IPR042112">
    <property type="entry name" value="P_AcTrfase_dom2"/>
</dbReference>
<keyword evidence="5 9" id="KW-0479">Metal-binding</keyword>
<evidence type="ECO:0000256" key="3">
    <source>
        <dbReference type="ARBA" id="ARBA00007686"/>
    </source>
</evidence>
<dbReference type="HOGENOM" id="CLU_012366_1_1_7"/>
<dbReference type="Gene3D" id="3.40.50.10380">
    <property type="entry name" value="Malic enzyme, N-terminal domain"/>
    <property type="match status" value="1"/>
</dbReference>
<evidence type="ECO:0000256" key="8">
    <source>
        <dbReference type="PIRSR" id="PIRSR036684-1"/>
    </source>
</evidence>
<comment type="similarity">
    <text evidence="3">In the N-terminal section; belongs to the malic enzymes family.</text>
</comment>
<dbReference type="EC" id="1.1.1.40" evidence="13"/>
<evidence type="ECO:0000313" key="14">
    <source>
        <dbReference type="Proteomes" id="UP000001880"/>
    </source>
</evidence>
<dbReference type="InterPro" id="IPR045213">
    <property type="entry name" value="Malic_NAD-bd_bact_type"/>
</dbReference>
<sequence length="764" mass="82575">MARRQDALDYHQRRPQGKLEVVPTKPLVTQLDLSLAYTPGVAEPCREIAADEDKSWDYTARGNLVAVVSNGTAVLGLGDIGPAAGKPVMEGKACLFKKFADIDVFDLEISETDVDRVVDLVAALEPTFGGINLEDIAAPACFEIERKLRERMRIPVFHDDQHGTAIISGAALLNACEVAGKDIGALRIVVSGAGAAAIACLEFFLSLGARRENVVLVDSRGVIYEGRENLNEHKRRFAGPDTGARTLADAMSGADMFMGVSVGGLVTAEMVQSMAERPIIFALANPDPEIPYPDARAAREDAIVATGRSDYPNQVNNVLGFPYIFRGALDVRATSISEDMKIAAAKALAKLAREPVPDSVISAYGGQTFKFGPEYLIPKPFDSRVLWWVAPAVAEAAIASGVARREIDVNDYREHLARRSGNAAYSILRTVIRAAKHAPKRIVFPEANSPKILRAVQTIVDEGLARPVLLGERAPIEAYCKSHDLDFLDHGVEIIDPMHADNLDEYAARLWELRQRKGMTRGLARSLACKRNYYGMLMVRAGEADGLVGGLTLTYPETLRPALQVLGLLPGVKVATSMYMMLIKDRVMFFADPTINIDPTAEVLADIATQVSDAVSAMGIHPRVAMVSFSNFGSVEHPAADKAVHALRLVREQRPDLEIEGELQIDYAVDKSKLDEHFPFARLGDDANVLIFPNLTAANVAYRVLAALGGAQAVGPILLGIGKPVALLQNESTVDDIVTMTAHTVLMVQRYADIALSEAGAASP</sequence>
<dbReference type="InterPro" id="IPR051674">
    <property type="entry name" value="Malate_Decarboxylase"/>
</dbReference>
<dbReference type="EC" id="2.3.1.8" evidence="13"/>
<dbReference type="SMART" id="SM01274">
    <property type="entry name" value="malic"/>
    <property type="match status" value="1"/>
</dbReference>
<dbReference type="RefSeq" id="WP_012829312.1">
    <property type="nucleotide sequence ID" value="NC_013440.1"/>
</dbReference>
<evidence type="ECO:0000256" key="7">
    <source>
        <dbReference type="ARBA" id="ARBA00023268"/>
    </source>
</evidence>
<dbReference type="InterPro" id="IPR037062">
    <property type="entry name" value="Malic_N_dom_sf"/>
</dbReference>
<dbReference type="KEGG" id="hoh:Hoch_4217"/>
<dbReference type="InterPro" id="IPR036291">
    <property type="entry name" value="NAD(P)-bd_dom_sf"/>
</dbReference>
<dbReference type="PANTHER" id="PTHR43237:SF4">
    <property type="entry name" value="NADP-DEPENDENT MALIC ENZYME"/>
    <property type="match status" value="1"/>
</dbReference>
<dbReference type="PANTHER" id="PTHR43237">
    <property type="entry name" value="NADP-DEPENDENT MALIC ENZYME"/>
    <property type="match status" value="1"/>
</dbReference>